<keyword evidence="3 4" id="KW-0342">GTP-binding</keyword>
<organism evidence="8 9">
    <name type="scientific">Novosphingobium decolorationis</name>
    <dbReference type="NCBI Taxonomy" id="2698673"/>
    <lineage>
        <taxon>Bacteria</taxon>
        <taxon>Pseudomonadati</taxon>
        <taxon>Pseudomonadota</taxon>
        <taxon>Alphaproteobacteria</taxon>
        <taxon>Sphingomonadales</taxon>
        <taxon>Sphingomonadaceae</taxon>
        <taxon>Novosphingobium</taxon>
    </lineage>
</organism>
<feature type="domain" description="RapZ C-terminal" evidence="7">
    <location>
        <begin position="194"/>
        <end position="312"/>
    </location>
</feature>
<dbReference type="RefSeq" id="WP_213502183.1">
    <property type="nucleotide sequence ID" value="NZ_CP054856.1"/>
</dbReference>
<keyword evidence="9" id="KW-1185">Reference proteome</keyword>
<dbReference type="HAMAP" id="MF_00636">
    <property type="entry name" value="RapZ_like"/>
    <property type="match status" value="1"/>
</dbReference>
<protein>
    <submittedName>
        <fullName evidence="8">RNase adapter RapZ</fullName>
    </submittedName>
</protein>
<evidence type="ECO:0000313" key="8">
    <source>
        <dbReference type="EMBL" id="QVM82887.1"/>
    </source>
</evidence>
<dbReference type="EMBL" id="CP054856">
    <property type="protein sequence ID" value="QVM82887.1"/>
    <property type="molecule type" value="Genomic_DNA"/>
</dbReference>
<dbReference type="PANTHER" id="PTHR30448:SF0">
    <property type="entry name" value="RNASE ADAPTER PROTEIN RAPZ"/>
    <property type="match status" value="1"/>
</dbReference>
<evidence type="ECO:0000256" key="5">
    <source>
        <dbReference type="SAM" id="MobiDB-lite"/>
    </source>
</evidence>
<evidence type="ECO:0000256" key="3">
    <source>
        <dbReference type="ARBA" id="ARBA00023134"/>
    </source>
</evidence>
<dbReference type="InterPro" id="IPR053930">
    <property type="entry name" value="RapZ-like_N"/>
</dbReference>
<dbReference type="Gene3D" id="3.40.50.300">
    <property type="entry name" value="P-loop containing nucleotide triphosphate hydrolases"/>
    <property type="match status" value="1"/>
</dbReference>
<dbReference type="Pfam" id="PF03668">
    <property type="entry name" value="RapZ-like_N"/>
    <property type="match status" value="1"/>
</dbReference>
<dbReference type="InterPro" id="IPR053931">
    <property type="entry name" value="RapZ_C"/>
</dbReference>
<feature type="region of interest" description="Disordered" evidence="5">
    <location>
        <begin position="1"/>
        <end position="24"/>
    </location>
</feature>
<evidence type="ECO:0000256" key="4">
    <source>
        <dbReference type="HAMAP-Rule" id="MF_00636"/>
    </source>
</evidence>
<gene>
    <name evidence="8" type="primary">rapZ</name>
    <name evidence="8" type="ORF">HT578_03460</name>
</gene>
<accession>A0ABX8E196</accession>
<evidence type="ECO:0000256" key="2">
    <source>
        <dbReference type="ARBA" id="ARBA00022840"/>
    </source>
</evidence>
<proteinExistence type="inferred from homology"/>
<evidence type="ECO:0000256" key="1">
    <source>
        <dbReference type="ARBA" id="ARBA00022741"/>
    </source>
</evidence>
<dbReference type="Proteomes" id="UP000677126">
    <property type="component" value="Chromosome"/>
</dbReference>
<name>A0ABX8E196_9SPHN</name>
<sequence length="330" mass="36516">MTATPEPTPEASAHGAHDTGTDPALPQRQSVLLVTGMLGAGKTTVLRVLEDLGWEIIDNFPIRLLEGLLDVPGEAQSDLPTPLAIGFDSRTRGFDPERVIAQVKTLSERPDIALTTLFLDCQSAELERRYNETRRRHALAADAPVATGIQAERDLLTPLRRWAEVLIDTSEFTSNDLQRVIRERFAESATEGTTLTISSFGFARGMPPLADLVFDMRFLDNPHWDPDLRPQTGQDAAVGDFIRKDPAFSEAFSRIRDLLLLLLPRYKAQGKSYVHIAFGCTGGKHRSVFTAEQMASALRHSGFSPTLLHRNLGSRAADLLEGEPRRDDKH</sequence>
<feature type="binding site" evidence="4">
    <location>
        <begin position="36"/>
        <end position="43"/>
    </location>
    <ligand>
        <name>ATP</name>
        <dbReference type="ChEBI" id="CHEBI:30616"/>
    </ligand>
</feature>
<dbReference type="SUPFAM" id="SSF52540">
    <property type="entry name" value="P-loop containing nucleoside triphosphate hydrolases"/>
    <property type="match status" value="1"/>
</dbReference>
<feature type="binding site" evidence="4">
    <location>
        <begin position="88"/>
        <end position="91"/>
    </location>
    <ligand>
        <name>GTP</name>
        <dbReference type="ChEBI" id="CHEBI:37565"/>
    </ligand>
</feature>
<evidence type="ECO:0000259" key="7">
    <source>
        <dbReference type="Pfam" id="PF22740"/>
    </source>
</evidence>
<evidence type="ECO:0000313" key="9">
    <source>
        <dbReference type="Proteomes" id="UP000677126"/>
    </source>
</evidence>
<keyword evidence="1 4" id="KW-0547">Nucleotide-binding</keyword>
<keyword evidence="2 4" id="KW-0067">ATP-binding</keyword>
<feature type="domain" description="RapZ-like N-terminal" evidence="6">
    <location>
        <begin position="31"/>
        <end position="186"/>
    </location>
</feature>
<dbReference type="NCBIfam" id="NF003828">
    <property type="entry name" value="PRK05416.1"/>
    <property type="match status" value="1"/>
</dbReference>
<dbReference type="PANTHER" id="PTHR30448">
    <property type="entry name" value="RNASE ADAPTER PROTEIN RAPZ"/>
    <property type="match status" value="1"/>
</dbReference>
<dbReference type="InterPro" id="IPR005337">
    <property type="entry name" value="RapZ-like"/>
</dbReference>
<evidence type="ECO:0000259" key="6">
    <source>
        <dbReference type="Pfam" id="PF03668"/>
    </source>
</evidence>
<reference evidence="8 9" key="1">
    <citation type="journal article" date="2021" name="Int. J. Syst. Evol. Microbiol.">
        <title>Novosphingobium decolorationis sp. nov., an aniline blue-decolourizing bacterium isolated from East Pacific sediment.</title>
        <authorList>
            <person name="Chen X."/>
            <person name="Dong B."/>
            <person name="Chen T."/>
            <person name="Ren N."/>
            <person name="Wang J."/>
            <person name="Xu Y."/>
            <person name="Yang J."/>
            <person name="Zhu S."/>
            <person name="Chen J."/>
        </authorList>
    </citation>
    <scope>NUCLEOTIDE SEQUENCE [LARGE SCALE GENOMIC DNA]</scope>
    <source>
        <strain evidence="8 9">502str22</strain>
    </source>
</reference>
<dbReference type="Pfam" id="PF22740">
    <property type="entry name" value="PapZ_C"/>
    <property type="match status" value="1"/>
</dbReference>
<dbReference type="PIRSF" id="PIRSF005052">
    <property type="entry name" value="P-loopkin"/>
    <property type="match status" value="1"/>
</dbReference>
<dbReference type="InterPro" id="IPR027417">
    <property type="entry name" value="P-loop_NTPase"/>
</dbReference>